<accession>H0ES98</accession>
<dbReference type="Proteomes" id="UP000005446">
    <property type="component" value="Unassembled WGS sequence"/>
</dbReference>
<dbReference type="EMBL" id="AGUE01000142">
    <property type="protein sequence ID" value="EHK98587.1"/>
    <property type="molecule type" value="Genomic_DNA"/>
</dbReference>
<name>H0ES98_GLAL7</name>
<dbReference type="PANTHER" id="PTHR39475">
    <property type="entry name" value="CONIDIATION-SPECIFIC PROTEIN 6"/>
    <property type="match status" value="1"/>
</dbReference>
<proteinExistence type="predicted"/>
<feature type="compositionally biased region" description="Basic and acidic residues" evidence="1">
    <location>
        <begin position="73"/>
        <end position="82"/>
    </location>
</feature>
<dbReference type="PANTHER" id="PTHR39475:SF1">
    <property type="entry name" value="CONIDIATION-SPECIFIC PROTEIN 6"/>
    <property type="match status" value="1"/>
</dbReference>
<feature type="compositionally biased region" description="Basic and acidic residues" evidence="1">
    <location>
        <begin position="89"/>
        <end position="104"/>
    </location>
</feature>
<gene>
    <name evidence="2" type="ORF">M7I_5576</name>
</gene>
<protein>
    <submittedName>
        <fullName evidence="2">Uncharacterized protein</fullName>
    </submittedName>
</protein>
<keyword evidence="3" id="KW-1185">Reference proteome</keyword>
<dbReference type="OrthoDB" id="3358750at2759"/>
<reference evidence="2 3" key="1">
    <citation type="journal article" date="2012" name="Eukaryot. Cell">
        <title>Genome sequence of the fungus Glarea lozoyensis: the first genome sequence of a species from the Helotiaceae family.</title>
        <authorList>
            <person name="Youssar L."/>
            <person name="Gruening B.A."/>
            <person name="Erxleben A."/>
            <person name="Guenther S."/>
            <person name="Huettel W."/>
        </authorList>
    </citation>
    <scope>NUCLEOTIDE SEQUENCE [LARGE SCALE GENOMIC DNA]</scope>
    <source>
        <strain evidence="3">ATCC 74030 / MF5533</strain>
    </source>
</reference>
<evidence type="ECO:0000256" key="1">
    <source>
        <dbReference type="SAM" id="MobiDB-lite"/>
    </source>
</evidence>
<dbReference type="AlphaFoldDB" id="H0ES98"/>
<feature type="compositionally biased region" description="Basic and acidic residues" evidence="1">
    <location>
        <begin position="27"/>
        <end position="66"/>
    </location>
</feature>
<dbReference type="HOGENOM" id="CLU_135765_1_0_1"/>
<sequence>MSGTSNVGQSSVYEAGDQRNVPQSEIEQQKKDDRFHEGKEHSHKANDSKDERTIANKLERESKREQEGEEDTKEVAALKKDPTLPAKMHGNEPSKGAKVDAELQREEEEELKRKGKA</sequence>
<evidence type="ECO:0000313" key="2">
    <source>
        <dbReference type="EMBL" id="EHK98587.1"/>
    </source>
</evidence>
<dbReference type="InParanoid" id="H0ES98"/>
<comment type="caution">
    <text evidence="2">The sequence shown here is derived from an EMBL/GenBank/DDBJ whole genome shotgun (WGS) entry which is preliminary data.</text>
</comment>
<organism evidence="2 3">
    <name type="scientific">Glarea lozoyensis (strain ATCC 74030 / MF5533)</name>
    <dbReference type="NCBI Taxonomy" id="1104152"/>
    <lineage>
        <taxon>Eukaryota</taxon>
        <taxon>Fungi</taxon>
        <taxon>Dikarya</taxon>
        <taxon>Ascomycota</taxon>
        <taxon>Pezizomycotina</taxon>
        <taxon>Leotiomycetes</taxon>
        <taxon>Helotiales</taxon>
        <taxon>Helotiaceae</taxon>
        <taxon>Glarea</taxon>
    </lineage>
</organism>
<feature type="region of interest" description="Disordered" evidence="1">
    <location>
        <begin position="1"/>
        <end position="117"/>
    </location>
</feature>
<evidence type="ECO:0000313" key="3">
    <source>
        <dbReference type="Proteomes" id="UP000005446"/>
    </source>
</evidence>
<feature type="compositionally biased region" description="Polar residues" evidence="1">
    <location>
        <begin position="1"/>
        <end position="12"/>
    </location>
</feature>